<dbReference type="CDD" id="cd01040">
    <property type="entry name" value="Mb-like"/>
    <property type="match status" value="1"/>
</dbReference>
<keyword evidence="6" id="KW-0408">Iron</keyword>
<accession>A0ABN8NRN7</accession>
<keyword evidence="2 7" id="KW-0813">Transport</keyword>
<evidence type="ECO:0000259" key="8">
    <source>
        <dbReference type="PROSITE" id="PS01033"/>
    </source>
</evidence>
<dbReference type="InterPro" id="IPR044399">
    <property type="entry name" value="Mb-like_M"/>
</dbReference>
<dbReference type="Pfam" id="PF00042">
    <property type="entry name" value="Globin"/>
    <property type="match status" value="1"/>
</dbReference>
<evidence type="ECO:0000256" key="4">
    <source>
        <dbReference type="ARBA" id="ARBA00022621"/>
    </source>
</evidence>
<dbReference type="InterPro" id="IPR050532">
    <property type="entry name" value="Globin-like_OT"/>
</dbReference>
<dbReference type="InterPro" id="IPR000971">
    <property type="entry name" value="Globin"/>
</dbReference>
<dbReference type="SUPFAM" id="SSF46458">
    <property type="entry name" value="Globin-like"/>
    <property type="match status" value="1"/>
</dbReference>
<keyword evidence="10" id="KW-1185">Reference proteome</keyword>
<dbReference type="PANTHER" id="PTHR46458:SF1">
    <property type="entry name" value="GEO09476P1"/>
    <property type="match status" value="1"/>
</dbReference>
<keyword evidence="4 7" id="KW-0561">Oxygen transport</keyword>
<reference evidence="9 10" key="1">
    <citation type="submission" date="2022-05" db="EMBL/GenBank/DDBJ databases">
        <authorList>
            <consortium name="Genoscope - CEA"/>
            <person name="William W."/>
        </authorList>
    </citation>
    <scope>NUCLEOTIDE SEQUENCE [LARGE SCALE GENOMIC DNA]</scope>
</reference>
<dbReference type="InterPro" id="IPR009050">
    <property type="entry name" value="Globin-like_sf"/>
</dbReference>
<organism evidence="9 10">
    <name type="scientific">Porites lobata</name>
    <dbReference type="NCBI Taxonomy" id="104759"/>
    <lineage>
        <taxon>Eukaryota</taxon>
        <taxon>Metazoa</taxon>
        <taxon>Cnidaria</taxon>
        <taxon>Anthozoa</taxon>
        <taxon>Hexacorallia</taxon>
        <taxon>Scleractinia</taxon>
        <taxon>Fungiina</taxon>
        <taxon>Poritidae</taxon>
        <taxon>Porites</taxon>
    </lineage>
</organism>
<evidence type="ECO:0000256" key="1">
    <source>
        <dbReference type="ARBA" id="ARBA00011245"/>
    </source>
</evidence>
<evidence type="ECO:0000256" key="6">
    <source>
        <dbReference type="ARBA" id="ARBA00023004"/>
    </source>
</evidence>
<keyword evidence="3 7" id="KW-0349">Heme</keyword>
<gene>
    <name evidence="9" type="ORF">PLOB_00027389</name>
</gene>
<comment type="subunit">
    <text evidence="1">Monomer.</text>
</comment>
<dbReference type="PRINTS" id="PR01906">
    <property type="entry name" value="FISHGLOBIN"/>
</dbReference>
<dbReference type="EMBL" id="CALNXK010000033">
    <property type="protein sequence ID" value="CAH3119526.1"/>
    <property type="molecule type" value="Genomic_DNA"/>
</dbReference>
<comment type="similarity">
    <text evidence="7">Belongs to the globin family.</text>
</comment>
<evidence type="ECO:0000313" key="10">
    <source>
        <dbReference type="Proteomes" id="UP001159405"/>
    </source>
</evidence>
<evidence type="ECO:0000313" key="9">
    <source>
        <dbReference type="EMBL" id="CAH3119526.1"/>
    </source>
</evidence>
<proteinExistence type="inferred from homology"/>
<dbReference type="Gene3D" id="1.10.490.10">
    <property type="entry name" value="Globins"/>
    <property type="match status" value="1"/>
</dbReference>
<evidence type="ECO:0000256" key="3">
    <source>
        <dbReference type="ARBA" id="ARBA00022617"/>
    </source>
</evidence>
<protein>
    <recommendedName>
        <fullName evidence="8">Globin domain-containing protein</fullName>
    </recommendedName>
</protein>
<dbReference type="Proteomes" id="UP001159405">
    <property type="component" value="Unassembled WGS sequence"/>
</dbReference>
<evidence type="ECO:0000256" key="5">
    <source>
        <dbReference type="ARBA" id="ARBA00022723"/>
    </source>
</evidence>
<evidence type="ECO:0000256" key="7">
    <source>
        <dbReference type="RuleBase" id="RU000356"/>
    </source>
</evidence>
<evidence type="ECO:0000256" key="2">
    <source>
        <dbReference type="ARBA" id="ARBA00022448"/>
    </source>
</evidence>
<keyword evidence="5" id="KW-0479">Metal-binding</keyword>
<dbReference type="PANTHER" id="PTHR46458">
    <property type="entry name" value="BLR2807 PROTEIN"/>
    <property type="match status" value="1"/>
</dbReference>
<dbReference type="InterPro" id="IPR013314">
    <property type="entry name" value="Globin_lamprey/hagfish"/>
</dbReference>
<sequence length="182" mass="20911">MDSEIPVERVIVTIQSMGCGSSVKFKEKNAALIQLSAAQKYLVRETWELVEQRRSYVGKKTFLTFFEKNPEYQRLFPEFKDVPPSELEKTNALYGHAKRVMKAVENAVSALDDAESFAAYLDELGRRHKARALKPTYLDSMQTALMSTLQELLKSSWTEETAEAWNKLFMFVKDQMIRGLQS</sequence>
<dbReference type="InterPro" id="IPR012292">
    <property type="entry name" value="Globin/Proto"/>
</dbReference>
<feature type="domain" description="Globin" evidence="8">
    <location>
        <begin position="34"/>
        <end position="181"/>
    </location>
</feature>
<comment type="caution">
    <text evidence="9">The sequence shown here is derived from an EMBL/GenBank/DDBJ whole genome shotgun (WGS) entry which is preliminary data.</text>
</comment>
<dbReference type="PROSITE" id="PS01033">
    <property type="entry name" value="GLOBIN"/>
    <property type="match status" value="1"/>
</dbReference>
<name>A0ABN8NRN7_9CNID</name>